<evidence type="ECO:0000313" key="2">
    <source>
        <dbReference type="Proteomes" id="UP000095282"/>
    </source>
</evidence>
<dbReference type="InterPro" id="IPR011945">
    <property type="entry name" value="HAD-SF_ppase_IA/epoxid_hydro_N"/>
</dbReference>
<dbReference type="InterPro" id="IPR023198">
    <property type="entry name" value="PGP-like_dom2"/>
</dbReference>
<dbReference type="CDD" id="cd02603">
    <property type="entry name" value="HAD_sEH-N_like"/>
    <property type="match status" value="1"/>
</dbReference>
<dbReference type="WBParaSite" id="Csp11.Scaffold629.g16319.t1">
    <property type="protein sequence ID" value="Csp11.Scaffold629.g16319.t1"/>
    <property type="gene ID" value="Csp11.Scaffold629.g16319"/>
</dbReference>
<dbReference type="SFLD" id="SFLDG01129">
    <property type="entry name" value="C1.5:_HAD__Beta-PGM__Phosphata"/>
    <property type="match status" value="1"/>
</dbReference>
<reference evidence="3" key="1">
    <citation type="submission" date="2016-11" db="UniProtKB">
        <authorList>
            <consortium name="WormBaseParasite"/>
        </authorList>
    </citation>
    <scope>IDENTIFICATION</scope>
</reference>
<dbReference type="NCBIfam" id="TIGR01509">
    <property type="entry name" value="HAD-SF-IA-v3"/>
    <property type="match status" value="1"/>
</dbReference>
<keyword evidence="1" id="KW-0007">Acetylation</keyword>
<dbReference type="InterPro" id="IPR023214">
    <property type="entry name" value="HAD_sf"/>
</dbReference>
<dbReference type="Gene3D" id="3.40.50.1000">
    <property type="entry name" value="HAD superfamily/HAD-like"/>
    <property type="match status" value="1"/>
</dbReference>
<dbReference type="SUPFAM" id="SSF56784">
    <property type="entry name" value="HAD-like"/>
    <property type="match status" value="1"/>
</dbReference>
<name>A0A1I7U9U0_9PELO</name>
<dbReference type="PRINTS" id="PR00413">
    <property type="entry name" value="HADHALOGNASE"/>
</dbReference>
<dbReference type="eggNOG" id="KOG3085">
    <property type="taxonomic scope" value="Eukaryota"/>
</dbReference>
<dbReference type="Gene3D" id="1.10.150.240">
    <property type="entry name" value="Putative phosphatase, domain 2"/>
    <property type="match status" value="1"/>
</dbReference>
<dbReference type="Pfam" id="PF00702">
    <property type="entry name" value="Hydrolase"/>
    <property type="match status" value="1"/>
</dbReference>
<dbReference type="Proteomes" id="UP000095282">
    <property type="component" value="Unplaced"/>
</dbReference>
<sequence>MVGSTKIKAVVYDFGGVLLSYDGVEDKWKAMSKALGLPENAVHSESVGIEFSQWLGPDRSLFLGTLTVDDLEGGLFLQYLKQKYGDQLNDNVIVKPYTECLRGENVRIHKNMQKTVEILHKKGFKTAMLTNNMFLDKEHKETRLPCDLTHFDEVVESCLEHLMKPDARFYQLVEERLGVKPEEIVFLDDLPENIEAAEKLGWNTIFVKDIEKAIKELEKFTNVKLI</sequence>
<dbReference type="InterPro" id="IPR036412">
    <property type="entry name" value="HAD-like_sf"/>
</dbReference>
<dbReference type="InterPro" id="IPR052898">
    <property type="entry name" value="ACAD10-like"/>
</dbReference>
<dbReference type="AlphaFoldDB" id="A0A1I7U9U0"/>
<dbReference type="PANTHER" id="PTHR47829">
    <property type="entry name" value="HYDROLASE, PUTATIVE (AFU_ORTHOLOGUE AFUA_1G12880)-RELATED"/>
    <property type="match status" value="1"/>
</dbReference>
<evidence type="ECO:0000256" key="1">
    <source>
        <dbReference type="ARBA" id="ARBA00022990"/>
    </source>
</evidence>
<evidence type="ECO:0000313" key="3">
    <source>
        <dbReference type="WBParaSite" id="Csp11.Scaffold629.g16319.t1"/>
    </source>
</evidence>
<protein>
    <submittedName>
        <fullName evidence="3">HAD family phosphatase</fullName>
    </submittedName>
</protein>
<dbReference type="STRING" id="1561998.A0A1I7U9U0"/>
<accession>A0A1I7U9U0</accession>
<dbReference type="SFLD" id="SFLDS00003">
    <property type="entry name" value="Haloacid_Dehalogenase"/>
    <property type="match status" value="1"/>
</dbReference>
<keyword evidence="2" id="KW-1185">Reference proteome</keyword>
<dbReference type="NCBIfam" id="TIGR02247">
    <property type="entry name" value="HAD-1A3-hyp"/>
    <property type="match status" value="1"/>
</dbReference>
<organism evidence="2 3">
    <name type="scientific">Caenorhabditis tropicalis</name>
    <dbReference type="NCBI Taxonomy" id="1561998"/>
    <lineage>
        <taxon>Eukaryota</taxon>
        <taxon>Metazoa</taxon>
        <taxon>Ecdysozoa</taxon>
        <taxon>Nematoda</taxon>
        <taxon>Chromadorea</taxon>
        <taxon>Rhabditida</taxon>
        <taxon>Rhabditina</taxon>
        <taxon>Rhabditomorpha</taxon>
        <taxon>Rhabditoidea</taxon>
        <taxon>Rhabditidae</taxon>
        <taxon>Peloderinae</taxon>
        <taxon>Caenorhabditis</taxon>
    </lineage>
</organism>
<proteinExistence type="predicted"/>
<dbReference type="InterPro" id="IPR006439">
    <property type="entry name" value="HAD-SF_hydro_IA"/>
</dbReference>
<dbReference type="PANTHER" id="PTHR47829:SF1">
    <property type="entry name" value="HAD FAMILY PHOSPHATASE"/>
    <property type="match status" value="1"/>
</dbReference>